<protein>
    <submittedName>
        <fullName evidence="2">Uncharacterized protein</fullName>
    </submittedName>
</protein>
<dbReference type="Proteomes" id="UP001236585">
    <property type="component" value="Chromosome"/>
</dbReference>
<accession>A0ABY8VXK4</accession>
<dbReference type="RefSeq" id="WP_285188028.1">
    <property type="nucleotide sequence ID" value="NZ_CP126981.1"/>
</dbReference>
<keyword evidence="1" id="KW-0472">Membrane</keyword>
<organism evidence="2 3">
    <name type="scientific">Candidatus Mycobacterium wuenschmannii</name>
    <dbReference type="NCBI Taxonomy" id="3027808"/>
    <lineage>
        <taxon>Bacteria</taxon>
        <taxon>Bacillati</taxon>
        <taxon>Actinomycetota</taxon>
        <taxon>Actinomycetes</taxon>
        <taxon>Mycobacteriales</taxon>
        <taxon>Mycobacteriaceae</taxon>
        <taxon>Mycobacterium</taxon>
    </lineage>
</organism>
<evidence type="ECO:0000313" key="2">
    <source>
        <dbReference type="EMBL" id="WIM88036.1"/>
    </source>
</evidence>
<sequence>MTEVSPPAAAPRFEPDEGWVPADERRFGLDRRTLRPTLVVFALVFLMSVVLPVINATVPYHDIVRPGDVMQVEGDVTFIPEAGWGVTSGVRAGHAPISGQYPAAATVEDGALKFTVRTGEFHGDADQLLDQIEATSEALNQGRGVHITGAPKTIVTAAGKEGATVRVTGPHTAGLIAAFVFDDRGVEAIATGPTDAGTEPSAAVLRMIGSINEAKKDKR</sequence>
<evidence type="ECO:0000256" key="1">
    <source>
        <dbReference type="SAM" id="Phobius"/>
    </source>
</evidence>
<reference evidence="2 3" key="1">
    <citation type="journal article" date="2023" name="Microbiol. Resour. Announc.">
        <title>Complete Genome Sequence of Mycobacterium wuenschmanii, a novel Nontuberculous Mycobacterium Isolated from a captive population of Amazon Milk Frogs.</title>
        <authorList>
            <person name="Hicks J."/>
            <person name="Zeineldin M."/>
            <person name="Ward H."/>
            <person name="Wuenschmann A."/>
            <person name="Camp P."/>
            <person name="Farrell D."/>
            <person name="Lehman K."/>
            <person name="Thacker T."/>
            <person name="Cuthbert E."/>
        </authorList>
    </citation>
    <scope>NUCLEOTIDE SEQUENCE [LARGE SCALE GENOMIC DNA]</scope>
    <source>
        <strain evidence="2 3">Wuenschmanii</strain>
    </source>
</reference>
<keyword evidence="1" id="KW-0812">Transmembrane</keyword>
<proteinExistence type="predicted"/>
<keyword evidence="3" id="KW-1185">Reference proteome</keyword>
<evidence type="ECO:0000313" key="3">
    <source>
        <dbReference type="Proteomes" id="UP001236585"/>
    </source>
</evidence>
<name>A0ABY8VXK4_9MYCO</name>
<dbReference type="EMBL" id="CP126981">
    <property type="protein sequence ID" value="WIM88036.1"/>
    <property type="molecule type" value="Genomic_DNA"/>
</dbReference>
<keyword evidence="1" id="KW-1133">Transmembrane helix</keyword>
<gene>
    <name evidence="2" type="ORF">PT015_00425</name>
</gene>
<feature type="transmembrane region" description="Helical" evidence="1">
    <location>
        <begin position="34"/>
        <end position="54"/>
    </location>
</feature>